<dbReference type="SUPFAM" id="SSF103481">
    <property type="entry name" value="Multidrug resistance efflux transporter EmrE"/>
    <property type="match status" value="2"/>
</dbReference>
<dbReference type="EMBL" id="JBHTLR010000007">
    <property type="protein sequence ID" value="MFD1216618.1"/>
    <property type="molecule type" value="Genomic_DNA"/>
</dbReference>
<dbReference type="InterPro" id="IPR037185">
    <property type="entry name" value="EmrE-like"/>
</dbReference>
<comment type="subcellular location">
    <subcellularLocation>
        <location evidence="1">Cell membrane</location>
        <topology evidence="1">Multi-pass membrane protein</topology>
    </subcellularLocation>
</comment>
<evidence type="ECO:0000256" key="9">
    <source>
        <dbReference type="ARBA" id="ARBA00022989"/>
    </source>
</evidence>
<dbReference type="InterPro" id="IPR000390">
    <property type="entry name" value="Small_drug/metabolite_transptr"/>
</dbReference>
<feature type="transmembrane region" description="Helical" evidence="13">
    <location>
        <begin position="262"/>
        <end position="279"/>
    </location>
</feature>
<dbReference type="InterPro" id="IPR000620">
    <property type="entry name" value="EamA_dom"/>
</dbReference>
<keyword evidence="2" id="KW-0813">Transport</keyword>
<evidence type="ECO:0000256" key="3">
    <source>
        <dbReference type="ARBA" id="ARBA00022475"/>
    </source>
</evidence>
<protein>
    <submittedName>
        <fullName evidence="15">SMR family transporter</fullName>
    </submittedName>
</protein>
<dbReference type="PANTHER" id="PTHR30561:SF1">
    <property type="entry name" value="MULTIDRUG TRANSPORTER EMRE"/>
    <property type="match status" value="1"/>
</dbReference>
<keyword evidence="5" id="KW-0997">Cell inner membrane</keyword>
<sequence>MEITESLLFILVLLSALAHAIWNAVVKHSDESFLQLAMIRSVGLLAGAALATQVPLPGMQALPYLLGGAVFQYLYFFLLSRSYQALDYGTAYPIARGVTPLMVASAALVFLDESLQTLQIIGVLLITCGIFSLILKELNVGTRGVLYSLGTGIAITGYTTLGAGGVRSATEPLSFVAWLEILSGGGIILSVLVTRPLKGLAFARKNLLRSSLSGVLATMGFGIALWATSMMPVAAVAATRECSILFASAISVFLMKERFSPQRVLGALIIFCGIGTLALA</sequence>
<evidence type="ECO:0000256" key="8">
    <source>
        <dbReference type="ARBA" id="ARBA00022985"/>
    </source>
</evidence>
<keyword evidence="7 13" id="KW-0812">Transmembrane</keyword>
<feature type="transmembrane region" description="Helical" evidence="13">
    <location>
        <begin position="6"/>
        <end position="25"/>
    </location>
</feature>
<keyword evidence="16" id="KW-1185">Reference proteome</keyword>
<name>A0ABW3U6W9_9GAMM</name>
<evidence type="ECO:0000313" key="15">
    <source>
        <dbReference type="EMBL" id="MFD1216618.1"/>
    </source>
</evidence>
<keyword evidence="4" id="KW-0444">Lipid biosynthesis</keyword>
<comment type="similarity">
    <text evidence="12">Belongs to the drug/metabolite transporter (DMT) superfamily. Small multidrug resistance (SMR) (TC 2.A.7.1) family.</text>
</comment>
<gene>
    <name evidence="15" type="ORF">ACFQ2X_08420</name>
</gene>
<feature type="transmembrane region" description="Helical" evidence="13">
    <location>
        <begin position="62"/>
        <end position="79"/>
    </location>
</feature>
<dbReference type="Gene3D" id="1.10.3730.20">
    <property type="match status" value="2"/>
</dbReference>
<evidence type="ECO:0000256" key="1">
    <source>
        <dbReference type="ARBA" id="ARBA00004651"/>
    </source>
</evidence>
<accession>A0ABW3U6W9</accession>
<organism evidence="15 16">
    <name type="scientific">Microbulbifer celer</name>
    <dbReference type="NCBI Taxonomy" id="435905"/>
    <lineage>
        <taxon>Bacteria</taxon>
        <taxon>Pseudomonadati</taxon>
        <taxon>Pseudomonadota</taxon>
        <taxon>Gammaproteobacteria</taxon>
        <taxon>Cellvibrionales</taxon>
        <taxon>Microbulbiferaceae</taxon>
        <taxon>Microbulbifer</taxon>
    </lineage>
</organism>
<evidence type="ECO:0000256" key="4">
    <source>
        <dbReference type="ARBA" id="ARBA00022516"/>
    </source>
</evidence>
<dbReference type="RefSeq" id="WP_230438722.1">
    <property type="nucleotide sequence ID" value="NZ_CP087715.1"/>
</dbReference>
<feature type="transmembrane region" description="Helical" evidence="13">
    <location>
        <begin position="91"/>
        <end position="111"/>
    </location>
</feature>
<feature type="transmembrane region" description="Helical" evidence="13">
    <location>
        <begin position="233"/>
        <end position="255"/>
    </location>
</feature>
<feature type="transmembrane region" description="Helical" evidence="13">
    <location>
        <begin position="175"/>
        <end position="194"/>
    </location>
</feature>
<evidence type="ECO:0000256" key="2">
    <source>
        <dbReference type="ARBA" id="ARBA00022448"/>
    </source>
</evidence>
<evidence type="ECO:0000259" key="14">
    <source>
        <dbReference type="Pfam" id="PF00892"/>
    </source>
</evidence>
<reference evidence="16" key="1">
    <citation type="journal article" date="2019" name="Int. J. Syst. Evol. Microbiol.">
        <title>The Global Catalogue of Microorganisms (GCM) 10K type strain sequencing project: providing services to taxonomists for standard genome sequencing and annotation.</title>
        <authorList>
            <consortium name="The Broad Institute Genomics Platform"/>
            <consortium name="The Broad Institute Genome Sequencing Center for Infectious Disease"/>
            <person name="Wu L."/>
            <person name="Ma J."/>
        </authorList>
    </citation>
    <scope>NUCLEOTIDE SEQUENCE [LARGE SCALE GENOMIC DNA]</scope>
    <source>
        <strain evidence="16">CCUG 54356</strain>
    </source>
</reference>
<feature type="domain" description="EamA" evidence="14">
    <location>
        <begin position="143"/>
        <end position="275"/>
    </location>
</feature>
<evidence type="ECO:0000256" key="11">
    <source>
        <dbReference type="ARBA" id="ARBA00023136"/>
    </source>
</evidence>
<proteinExistence type="inferred from homology"/>
<keyword evidence="6" id="KW-0441">Lipid A biosynthesis</keyword>
<keyword evidence="8" id="KW-0448">Lipopolysaccharide biosynthesis</keyword>
<keyword evidence="11 13" id="KW-0472">Membrane</keyword>
<keyword evidence="9 13" id="KW-1133">Transmembrane helix</keyword>
<evidence type="ECO:0000256" key="7">
    <source>
        <dbReference type="ARBA" id="ARBA00022692"/>
    </source>
</evidence>
<evidence type="ECO:0000256" key="5">
    <source>
        <dbReference type="ARBA" id="ARBA00022519"/>
    </source>
</evidence>
<feature type="domain" description="EamA" evidence="14">
    <location>
        <begin position="10"/>
        <end position="133"/>
    </location>
</feature>
<feature type="transmembrane region" description="Helical" evidence="13">
    <location>
        <begin position="117"/>
        <end position="135"/>
    </location>
</feature>
<keyword evidence="3" id="KW-1003">Cell membrane</keyword>
<keyword evidence="10" id="KW-0443">Lipid metabolism</keyword>
<evidence type="ECO:0000313" key="16">
    <source>
        <dbReference type="Proteomes" id="UP001597264"/>
    </source>
</evidence>
<feature type="transmembrane region" description="Helical" evidence="13">
    <location>
        <begin position="144"/>
        <end position="163"/>
    </location>
</feature>
<comment type="caution">
    <text evidence="15">The sequence shown here is derived from an EMBL/GenBank/DDBJ whole genome shotgun (WGS) entry which is preliminary data.</text>
</comment>
<evidence type="ECO:0000256" key="12">
    <source>
        <dbReference type="ARBA" id="ARBA00038032"/>
    </source>
</evidence>
<dbReference type="PANTHER" id="PTHR30561">
    <property type="entry name" value="SMR FAMILY PROTON-DEPENDENT DRUG EFFLUX TRANSPORTER SUGE"/>
    <property type="match status" value="1"/>
</dbReference>
<dbReference type="Pfam" id="PF00892">
    <property type="entry name" value="EamA"/>
    <property type="match status" value="2"/>
</dbReference>
<evidence type="ECO:0000256" key="6">
    <source>
        <dbReference type="ARBA" id="ARBA00022556"/>
    </source>
</evidence>
<feature type="transmembrane region" description="Helical" evidence="13">
    <location>
        <begin position="206"/>
        <end position="227"/>
    </location>
</feature>
<dbReference type="Proteomes" id="UP001597264">
    <property type="component" value="Unassembled WGS sequence"/>
</dbReference>
<evidence type="ECO:0000256" key="13">
    <source>
        <dbReference type="SAM" id="Phobius"/>
    </source>
</evidence>
<evidence type="ECO:0000256" key="10">
    <source>
        <dbReference type="ARBA" id="ARBA00023098"/>
    </source>
</evidence>